<dbReference type="AlphaFoldDB" id="A0A841PYJ2"/>
<sequence>MRNSGRAADPSGCCPVQGRSDSSVHSMRIARNRSAETRSVKTAPIWKHRCDASLAQNWMTSKTAYLNQIERRVAWTIHNANHVREGDGHQASFASLRTIMTALYHAALSSAGPGGGQAPCRTDLPRDSVPVGGSDARETRKLCGSLEQPPGALRGSHDVGCARARSIRSRSRRMGHDSSARSSTAIENKTG</sequence>
<comment type="caution">
    <text evidence="2">The sequence shown here is derived from an EMBL/GenBank/DDBJ whole genome shotgun (WGS) entry which is preliminary data.</text>
</comment>
<feature type="compositionally biased region" description="Polar residues" evidence="1">
    <location>
        <begin position="180"/>
        <end position="191"/>
    </location>
</feature>
<feature type="region of interest" description="Disordered" evidence="1">
    <location>
        <begin position="1"/>
        <end position="36"/>
    </location>
</feature>
<organism evidence="2 3">
    <name type="scientific">Mesorhizobium sangaii</name>
    <dbReference type="NCBI Taxonomy" id="505389"/>
    <lineage>
        <taxon>Bacteria</taxon>
        <taxon>Pseudomonadati</taxon>
        <taxon>Pseudomonadota</taxon>
        <taxon>Alphaproteobacteria</taxon>
        <taxon>Hyphomicrobiales</taxon>
        <taxon>Phyllobacteriaceae</taxon>
        <taxon>Mesorhizobium</taxon>
    </lineage>
</organism>
<evidence type="ECO:0000256" key="1">
    <source>
        <dbReference type="SAM" id="MobiDB-lite"/>
    </source>
</evidence>
<accession>A0A841PYJ2</accession>
<dbReference type="EMBL" id="JACHEF010000010">
    <property type="protein sequence ID" value="MBB6413855.1"/>
    <property type="molecule type" value="Genomic_DNA"/>
</dbReference>
<reference evidence="2 3" key="1">
    <citation type="submission" date="2020-08" db="EMBL/GenBank/DDBJ databases">
        <title>Genomic Encyclopedia of Type Strains, Phase IV (KMG-IV): sequencing the most valuable type-strain genomes for metagenomic binning, comparative biology and taxonomic classification.</title>
        <authorList>
            <person name="Goeker M."/>
        </authorList>
    </citation>
    <scope>NUCLEOTIDE SEQUENCE [LARGE SCALE GENOMIC DNA]</scope>
    <source>
        <strain evidence="2 3">DSM 100039</strain>
    </source>
</reference>
<gene>
    <name evidence="2" type="ORF">HNQ71_006564</name>
</gene>
<dbReference type="Proteomes" id="UP000556329">
    <property type="component" value="Unassembled WGS sequence"/>
</dbReference>
<name>A0A841PYJ2_9HYPH</name>
<protein>
    <recommendedName>
        <fullName evidence="4">Transposase</fullName>
    </recommendedName>
</protein>
<feature type="region of interest" description="Disordered" evidence="1">
    <location>
        <begin position="145"/>
        <end position="191"/>
    </location>
</feature>
<evidence type="ECO:0000313" key="2">
    <source>
        <dbReference type="EMBL" id="MBB6413855.1"/>
    </source>
</evidence>
<evidence type="ECO:0000313" key="3">
    <source>
        <dbReference type="Proteomes" id="UP000556329"/>
    </source>
</evidence>
<keyword evidence="3" id="KW-1185">Reference proteome</keyword>
<evidence type="ECO:0008006" key="4">
    <source>
        <dbReference type="Google" id="ProtNLM"/>
    </source>
</evidence>
<proteinExistence type="predicted"/>